<feature type="region of interest" description="Disordered" evidence="3">
    <location>
        <begin position="340"/>
        <end position="365"/>
    </location>
</feature>
<keyword evidence="1" id="KW-0479">Metal-binding</keyword>
<gene>
    <name evidence="5" type="primary">melC2</name>
    <name evidence="5" type="ORF">AWC38_SpisGene16945</name>
</gene>
<dbReference type="OrthoDB" id="5978528at2759"/>
<keyword evidence="2" id="KW-0186">Copper</keyword>
<dbReference type="Pfam" id="PF00264">
    <property type="entry name" value="Tyrosinase"/>
    <property type="match status" value="1"/>
</dbReference>
<dbReference type="STRING" id="50429.A0A2B4RQQ5"/>
<sequence>MANMFINRDINGVSVATRLHILASERYVPSADRNIFGVIRIRRHTRSVLEKPSRESTLILPSKDMVIVRGGVEDLASPEDGTVEIDATTASAGCGMLPYTEYRDLQASTDPTFKNDYDRLINDHRILFTSGIHEPIHFLPWHRYFILLYDNLLRRVDCRVTVPYWDWSRVSGDPFRTNPTDLWHSGNAGFGGNGVAPNGCVQTGPFRESIWSLPPPPAGAPTEPGPRCLRRRFNGNPPDLVAVNRVLQINLVNFTDFELLLRINLHDVVHCLIGGTMCFNDSASAPEFFLHHGFIDKIWDDWQKRSDAHLNVFFPNINEVMPGTQVFPREVVDLSSQPGGVRAEYQQPKSPVRPSSGQGHNQQRRRFSSLNAKVIRVFHIKSTEVSKAMEMAKMLQP</sequence>
<keyword evidence="6" id="KW-1185">Reference proteome</keyword>
<dbReference type="InterPro" id="IPR050316">
    <property type="entry name" value="Tyrosinase/Hemocyanin"/>
</dbReference>
<dbReference type="AlphaFoldDB" id="A0A2B4RQQ5"/>
<dbReference type="InterPro" id="IPR002227">
    <property type="entry name" value="Tyrosinase_Cu-bd"/>
</dbReference>
<dbReference type="InterPro" id="IPR008922">
    <property type="entry name" value="Di-copper_centre_dom_sf"/>
</dbReference>
<dbReference type="PANTHER" id="PTHR11474">
    <property type="entry name" value="TYROSINASE FAMILY MEMBER"/>
    <property type="match status" value="1"/>
</dbReference>
<dbReference type="GO" id="GO:0016491">
    <property type="term" value="F:oxidoreductase activity"/>
    <property type="evidence" value="ECO:0007669"/>
    <property type="project" value="InterPro"/>
</dbReference>
<dbReference type="PANTHER" id="PTHR11474:SF126">
    <property type="entry name" value="TYROSINASE-LIKE PROTEIN TYR-1-RELATED"/>
    <property type="match status" value="1"/>
</dbReference>
<dbReference type="GO" id="GO:0046872">
    <property type="term" value="F:metal ion binding"/>
    <property type="evidence" value="ECO:0007669"/>
    <property type="project" value="UniProtKB-KW"/>
</dbReference>
<evidence type="ECO:0000256" key="1">
    <source>
        <dbReference type="ARBA" id="ARBA00022723"/>
    </source>
</evidence>
<evidence type="ECO:0000256" key="2">
    <source>
        <dbReference type="ARBA" id="ARBA00023008"/>
    </source>
</evidence>
<dbReference type="EMBL" id="LSMT01000398">
    <property type="protein sequence ID" value="PFX18677.1"/>
    <property type="molecule type" value="Genomic_DNA"/>
</dbReference>
<organism evidence="5 6">
    <name type="scientific">Stylophora pistillata</name>
    <name type="common">Smooth cauliflower coral</name>
    <dbReference type="NCBI Taxonomy" id="50429"/>
    <lineage>
        <taxon>Eukaryota</taxon>
        <taxon>Metazoa</taxon>
        <taxon>Cnidaria</taxon>
        <taxon>Anthozoa</taxon>
        <taxon>Hexacorallia</taxon>
        <taxon>Scleractinia</taxon>
        <taxon>Astrocoeniina</taxon>
        <taxon>Pocilloporidae</taxon>
        <taxon>Stylophora</taxon>
    </lineage>
</organism>
<accession>A0A2B4RQQ5</accession>
<dbReference type="SUPFAM" id="SSF48056">
    <property type="entry name" value="Di-copper centre-containing domain"/>
    <property type="match status" value="1"/>
</dbReference>
<evidence type="ECO:0000313" key="6">
    <source>
        <dbReference type="Proteomes" id="UP000225706"/>
    </source>
</evidence>
<evidence type="ECO:0000259" key="4">
    <source>
        <dbReference type="Pfam" id="PF00264"/>
    </source>
</evidence>
<dbReference type="Proteomes" id="UP000225706">
    <property type="component" value="Unassembled WGS sequence"/>
</dbReference>
<dbReference type="PRINTS" id="PR00092">
    <property type="entry name" value="TYROSINASE"/>
</dbReference>
<evidence type="ECO:0000256" key="3">
    <source>
        <dbReference type="SAM" id="MobiDB-lite"/>
    </source>
</evidence>
<name>A0A2B4RQQ5_STYPI</name>
<comment type="caution">
    <text evidence="5">The sequence shown here is derived from an EMBL/GenBank/DDBJ whole genome shotgun (WGS) entry which is preliminary data.</text>
</comment>
<proteinExistence type="predicted"/>
<dbReference type="Gene3D" id="1.10.1280.10">
    <property type="entry name" value="Di-copper center containing domain from catechol oxidase"/>
    <property type="match status" value="1"/>
</dbReference>
<reference evidence="6" key="1">
    <citation type="journal article" date="2017" name="bioRxiv">
        <title>Comparative analysis of the genomes of Stylophora pistillata and Acropora digitifera provides evidence for extensive differences between species of corals.</title>
        <authorList>
            <person name="Voolstra C.R."/>
            <person name="Li Y."/>
            <person name="Liew Y.J."/>
            <person name="Baumgarten S."/>
            <person name="Zoccola D."/>
            <person name="Flot J.-F."/>
            <person name="Tambutte S."/>
            <person name="Allemand D."/>
            <person name="Aranda M."/>
        </authorList>
    </citation>
    <scope>NUCLEOTIDE SEQUENCE [LARGE SCALE GENOMIC DNA]</scope>
</reference>
<feature type="compositionally biased region" description="Polar residues" evidence="3">
    <location>
        <begin position="347"/>
        <end position="361"/>
    </location>
</feature>
<protein>
    <submittedName>
        <fullName evidence="5">Tyrosinase</fullName>
    </submittedName>
</protein>
<evidence type="ECO:0000313" key="5">
    <source>
        <dbReference type="EMBL" id="PFX18677.1"/>
    </source>
</evidence>
<feature type="domain" description="Tyrosinase copper-binding" evidence="4">
    <location>
        <begin position="115"/>
        <end position="305"/>
    </location>
</feature>